<comment type="caution">
    <text evidence="2">The sequence shown here is derived from an EMBL/GenBank/DDBJ whole genome shotgun (WGS) entry which is preliminary data.</text>
</comment>
<evidence type="ECO:0000259" key="1">
    <source>
        <dbReference type="Pfam" id="PF00535"/>
    </source>
</evidence>
<dbReference type="Gene3D" id="1.25.40.10">
    <property type="entry name" value="Tetratricopeptide repeat domain"/>
    <property type="match status" value="1"/>
</dbReference>
<dbReference type="PANTHER" id="PTHR43630:SF2">
    <property type="entry name" value="GLYCOSYLTRANSFERASE"/>
    <property type="match status" value="1"/>
</dbReference>
<evidence type="ECO:0000313" key="3">
    <source>
        <dbReference type="Proteomes" id="UP000037977"/>
    </source>
</evidence>
<dbReference type="PATRIC" id="fig|33935.3.peg.4190"/>
<protein>
    <submittedName>
        <fullName evidence="2">Glycosyl transferase</fullName>
    </submittedName>
</protein>
<dbReference type="Pfam" id="PF13181">
    <property type="entry name" value="TPR_8"/>
    <property type="match status" value="1"/>
</dbReference>
<dbReference type="Pfam" id="PF00535">
    <property type="entry name" value="Glycos_transf_2"/>
    <property type="match status" value="1"/>
</dbReference>
<gene>
    <name evidence="2" type="ORF">ADM90_11385</name>
</gene>
<dbReference type="PANTHER" id="PTHR43630">
    <property type="entry name" value="POLY-BETA-1,6-N-ACETYL-D-GLUCOSAMINE SYNTHASE"/>
    <property type="match status" value="1"/>
</dbReference>
<dbReference type="InterPro" id="IPR001173">
    <property type="entry name" value="Glyco_trans_2-like"/>
</dbReference>
<dbReference type="SUPFAM" id="SSF53448">
    <property type="entry name" value="Nucleotide-diphospho-sugar transferases"/>
    <property type="match status" value="1"/>
</dbReference>
<dbReference type="OrthoDB" id="9815923at2"/>
<dbReference type="Gene3D" id="3.90.550.10">
    <property type="entry name" value="Spore Coat Polysaccharide Biosynthesis Protein SpsA, Chain A"/>
    <property type="match status" value="1"/>
</dbReference>
<keyword evidence="3" id="KW-1185">Reference proteome</keyword>
<dbReference type="RefSeq" id="WP_053995134.1">
    <property type="nucleotide sequence ID" value="NZ_CP065643.1"/>
</dbReference>
<sequence length="363" mass="42533">MISISLCMIVKNEEDVIGRCLASVKDVVDEINIVDTGSTDNTKQIVEQFTDRIFDFEWIQHFAAARNFSFQQATKDYILWLDADDVLLEEDREKLMALKKSLAPDIDAVSMNYHLSFDPEGNVDTLIRRYRLVKKEKQFQWIGAVHEYLEVGGRLFDSDIAVSHLPLTHDHSRNISIYKQLIESGTTLTPRDTFYFANELLDHGQFEDAIYYYELFLTSKLGWVEDNIRACYKLADCYSHLHDNENNISAILRSFEYDIPRPEACCRLGYHFMEQGRNYEAIFWYEQALMIKQNPNAPFQHKSFSTWLPHLQLCVLYDRLQQYELAHAHNELASSFIPNDAKILHNKKYFQRILKQQQEDVSS</sequence>
<name>A0A0N0UWR9_9BACI</name>
<dbReference type="InterPro" id="IPR029044">
    <property type="entry name" value="Nucleotide-diphossugar_trans"/>
</dbReference>
<feature type="domain" description="Glycosyltransferase 2-like" evidence="1">
    <location>
        <begin position="5"/>
        <end position="134"/>
    </location>
</feature>
<dbReference type="CDD" id="cd02511">
    <property type="entry name" value="Beta4Glucosyltransferase"/>
    <property type="match status" value="1"/>
</dbReference>
<dbReference type="AlphaFoldDB" id="A0A0N0UWR9"/>
<dbReference type="InterPro" id="IPR019734">
    <property type="entry name" value="TPR_rpt"/>
</dbReference>
<proteinExistence type="predicted"/>
<dbReference type="EMBL" id="LGCI01000006">
    <property type="protein sequence ID" value="KOY82234.1"/>
    <property type="molecule type" value="Genomic_DNA"/>
</dbReference>
<keyword evidence="2" id="KW-0808">Transferase</keyword>
<dbReference type="InterPro" id="IPR011990">
    <property type="entry name" value="TPR-like_helical_dom_sf"/>
</dbReference>
<accession>A0A0N0UWR9</accession>
<evidence type="ECO:0000313" key="2">
    <source>
        <dbReference type="EMBL" id="KOY82234.1"/>
    </source>
</evidence>
<dbReference type="STRING" id="33935.ADM90_11385"/>
<reference evidence="2 3" key="1">
    <citation type="submission" date="2015-07" db="EMBL/GenBank/DDBJ databases">
        <title>Genome sequencing project for genomic taxonomy and phylogenomics of Bacillus-like bacteria.</title>
        <authorList>
            <person name="Liu B."/>
            <person name="Wang J."/>
            <person name="Zhu Y."/>
            <person name="Liu G."/>
            <person name="Chen Q."/>
            <person name="Chen Z."/>
            <person name="Che J."/>
            <person name="Ge C."/>
            <person name="Shi H."/>
            <person name="Pan Z."/>
            <person name="Liu X."/>
        </authorList>
    </citation>
    <scope>NUCLEOTIDE SEQUENCE [LARGE SCALE GENOMIC DNA]</scope>
    <source>
        <strain evidence="2 3">DSM 54</strain>
    </source>
</reference>
<dbReference type="Proteomes" id="UP000037977">
    <property type="component" value="Unassembled WGS sequence"/>
</dbReference>
<organism evidence="2 3">
    <name type="scientific">Lysinibacillus macroides</name>
    <dbReference type="NCBI Taxonomy" id="33935"/>
    <lineage>
        <taxon>Bacteria</taxon>
        <taxon>Bacillati</taxon>
        <taxon>Bacillota</taxon>
        <taxon>Bacilli</taxon>
        <taxon>Bacillales</taxon>
        <taxon>Bacillaceae</taxon>
        <taxon>Lysinibacillus</taxon>
    </lineage>
</organism>
<dbReference type="SUPFAM" id="SSF48452">
    <property type="entry name" value="TPR-like"/>
    <property type="match status" value="1"/>
</dbReference>
<dbReference type="GO" id="GO:0016740">
    <property type="term" value="F:transferase activity"/>
    <property type="evidence" value="ECO:0007669"/>
    <property type="project" value="UniProtKB-KW"/>
</dbReference>